<evidence type="ECO:0000313" key="2">
    <source>
        <dbReference type="Proteomes" id="UP000003947"/>
    </source>
</evidence>
<gene>
    <name evidence="1" type="ORF">MicloDRAFT_00000120</name>
</gene>
<protein>
    <submittedName>
        <fullName evidence="1">Uncharacterized protein</fullName>
    </submittedName>
</protein>
<sequence length="84" mass="9176">MLHKADGTEVWPRTSTKLPYLSLAGVIESSEDYATIRPRLRRAYEGLPGIASDDAFLVQEFEDGGGLLFCAHPDKNCALLLPGN</sequence>
<keyword evidence="2" id="KW-1185">Reference proteome</keyword>
<accession>I4Z483</accession>
<dbReference type="RefSeq" id="WP_009488320.1">
    <property type="nucleotide sequence ID" value="NZ_CP141049.1"/>
</dbReference>
<organism evidence="1 2">
    <name type="scientific">Microvirga lotononidis</name>
    <dbReference type="NCBI Taxonomy" id="864069"/>
    <lineage>
        <taxon>Bacteria</taxon>
        <taxon>Pseudomonadati</taxon>
        <taxon>Pseudomonadota</taxon>
        <taxon>Alphaproteobacteria</taxon>
        <taxon>Hyphomicrobiales</taxon>
        <taxon>Methylobacteriaceae</taxon>
        <taxon>Microvirga</taxon>
    </lineage>
</organism>
<dbReference type="EMBL" id="JH660633">
    <property type="protein sequence ID" value="EIM31025.1"/>
    <property type="molecule type" value="Genomic_DNA"/>
</dbReference>
<dbReference type="Proteomes" id="UP000003947">
    <property type="component" value="Unassembled WGS sequence"/>
</dbReference>
<evidence type="ECO:0000313" key="1">
    <source>
        <dbReference type="EMBL" id="EIM31025.1"/>
    </source>
</evidence>
<proteinExistence type="predicted"/>
<dbReference type="AlphaFoldDB" id="I4Z483"/>
<reference evidence="1 2" key="1">
    <citation type="submission" date="2012-02" db="EMBL/GenBank/DDBJ databases">
        <title>Improved High-Quality Draft sequence of Microvirga sp. WSM3557.</title>
        <authorList>
            <consortium name="US DOE Joint Genome Institute"/>
            <person name="Lucas S."/>
            <person name="Han J."/>
            <person name="Lapidus A."/>
            <person name="Cheng J.-F."/>
            <person name="Goodwin L."/>
            <person name="Pitluck S."/>
            <person name="Peters L."/>
            <person name="Zhang X."/>
            <person name="Detter J.C."/>
            <person name="Han C."/>
            <person name="Tapia R."/>
            <person name="Land M."/>
            <person name="Hauser L."/>
            <person name="Kyrpides N."/>
            <person name="Ivanova N."/>
            <person name="Pagani I."/>
            <person name="Brau L."/>
            <person name="Yates R."/>
            <person name="O'Hara G."/>
            <person name="Rui T."/>
            <person name="Howieson J."/>
            <person name="Reeve W."/>
            <person name="Woyke T."/>
        </authorList>
    </citation>
    <scope>NUCLEOTIDE SEQUENCE [LARGE SCALE GENOMIC DNA]</scope>
    <source>
        <strain evidence="1 2">WSM3557</strain>
    </source>
</reference>
<name>I4Z483_9HYPH</name>
<dbReference type="HOGENOM" id="CLU_2523814_0_0_5"/>
<dbReference type="PATRIC" id="fig|864069.3.peg.13"/>
<dbReference type="STRING" id="864069.MicloDRAFT_00000120"/>
<dbReference type="eggNOG" id="ENOG50343CU">
    <property type="taxonomic scope" value="Bacteria"/>
</dbReference>